<protein>
    <submittedName>
        <fullName evidence="1">Uncharacterized protein</fullName>
    </submittedName>
</protein>
<dbReference type="Proteomes" id="UP000066995">
    <property type="component" value="Chromosome"/>
</dbReference>
<dbReference type="eggNOG" id="ENOG50339P5">
    <property type="taxonomic scope" value="Bacteria"/>
</dbReference>
<dbReference type="KEGG" id="mvi:X808_9320"/>
<dbReference type="STRING" id="1433287.X808_9320"/>
<dbReference type="EMBL" id="CP006943">
    <property type="protein sequence ID" value="AHG75455.1"/>
    <property type="molecule type" value="Genomic_DNA"/>
</dbReference>
<dbReference type="RefSeq" id="WP_025217179.1">
    <property type="nucleotide sequence ID" value="NZ_CP006943.1"/>
</dbReference>
<accession>W0QC91</accession>
<evidence type="ECO:0000313" key="1">
    <source>
        <dbReference type="EMBL" id="AHG75455.1"/>
    </source>
</evidence>
<organism evidence="1 2">
    <name type="scientific">Mannheimia varigena USDA-ARS-USMARC-1296</name>
    <dbReference type="NCBI Taxonomy" id="1433287"/>
    <lineage>
        <taxon>Bacteria</taxon>
        <taxon>Pseudomonadati</taxon>
        <taxon>Pseudomonadota</taxon>
        <taxon>Gammaproteobacteria</taxon>
        <taxon>Pasteurellales</taxon>
        <taxon>Pasteurellaceae</taxon>
        <taxon>Mannheimia</taxon>
    </lineage>
</organism>
<reference evidence="1 2" key="1">
    <citation type="submission" date="2013-12" db="EMBL/GenBank/DDBJ databases">
        <title>Annotation of the Mannheimia varigena USDA-ARS-USMARC-1296 complete genome.</title>
        <authorList>
            <person name="Harhay G.P."/>
            <person name="Clawson M.L."/>
            <person name="Murray R.W."/>
            <person name="Lubbers B.V."/>
            <person name="Heaton M.P."/>
            <person name="Chitko-Mckown C.G."/>
            <person name="Harhay D.M."/>
            <person name="Smith T.P.L."/>
        </authorList>
    </citation>
    <scope>NUCLEOTIDE SEQUENCE [LARGE SCALE GENOMIC DNA]</scope>
    <source>
        <strain evidence="1 2">USDA-ARS-USMARC-1296</strain>
    </source>
</reference>
<name>W0QC91_9PAST</name>
<proteinExistence type="predicted"/>
<dbReference type="PATRIC" id="fig|1433287.3.peg.929"/>
<dbReference type="HOGENOM" id="CLU_1364850_0_0_6"/>
<keyword evidence="2" id="KW-1185">Reference proteome</keyword>
<dbReference type="OrthoDB" id="5679266at2"/>
<dbReference type="AlphaFoldDB" id="W0QC91"/>
<sequence>MTYYVHVIDEQGNYELIDGEFVGLYDLDFEAMPKLTDKQYQAYLAKANGKERFVNGKFLYEQIKVDMRAVILTAKSAKLADINQQAQAFVNELAKYDETPSFERDTWLEQAAEAKAWVADPAAQTPILELIAKMRGVSLDLLRQKAYDKAIAYQQVAAIVAGQRQAYEDRLNAAETLEQVQAIEPVYQLPQQEAANNG</sequence>
<evidence type="ECO:0000313" key="2">
    <source>
        <dbReference type="Proteomes" id="UP000066995"/>
    </source>
</evidence>
<gene>
    <name evidence="1" type="ORF">X808_9320</name>
</gene>